<proteinExistence type="inferred from homology"/>
<evidence type="ECO:0000313" key="4">
    <source>
        <dbReference type="Proteomes" id="UP001352263"/>
    </source>
</evidence>
<evidence type="ECO:0000256" key="1">
    <source>
        <dbReference type="ARBA" id="ARBA00008918"/>
    </source>
</evidence>
<accession>A0ABU6JJB8</accession>
<dbReference type="InterPro" id="IPR005031">
    <property type="entry name" value="COQ10_START"/>
</dbReference>
<dbReference type="PANTHER" id="PTHR34060">
    <property type="entry name" value="POLYKETIDE CYCLASE / DEHYDRASE AND LIPID TRANSPORT PROTEIN"/>
    <property type="match status" value="1"/>
</dbReference>
<dbReference type="Proteomes" id="UP001352263">
    <property type="component" value="Unassembled WGS sequence"/>
</dbReference>
<reference evidence="3 4" key="1">
    <citation type="submission" date="2023-10" db="EMBL/GenBank/DDBJ databases">
        <title>Noviherbaspirillum sp. CPCC 100848 genome assembly.</title>
        <authorList>
            <person name="Li X.Y."/>
            <person name="Fang X.M."/>
        </authorList>
    </citation>
    <scope>NUCLEOTIDE SEQUENCE [LARGE SCALE GENOMIC DNA]</scope>
    <source>
        <strain evidence="3 4">CPCC 100848</strain>
    </source>
</reference>
<dbReference type="EMBL" id="JAWIIV010000063">
    <property type="protein sequence ID" value="MEC4723613.1"/>
    <property type="molecule type" value="Genomic_DNA"/>
</dbReference>
<sequence length="176" mass="19409">MFGHFGFPSSGVRAHAQRGSRGGNGFFEVEASGFARGSPAQAWAVMSDYERLADFVPDLESSRVLSRTGPVAIVEQVSRVGIMLMSYVVRMQVRIEERPMSAIDVSLISGDMRHYAVHWKLEPARQDGVDGTLLRFSGELEPQFFIPPMVGQSVVQANVRQLMEAVVSAIEKRSAH</sequence>
<organism evidence="3 4">
    <name type="scientific">Noviherbaspirillum album</name>
    <dbReference type="NCBI Taxonomy" id="3080276"/>
    <lineage>
        <taxon>Bacteria</taxon>
        <taxon>Pseudomonadati</taxon>
        <taxon>Pseudomonadota</taxon>
        <taxon>Betaproteobacteria</taxon>
        <taxon>Burkholderiales</taxon>
        <taxon>Oxalobacteraceae</taxon>
        <taxon>Noviherbaspirillum</taxon>
    </lineage>
</organism>
<gene>
    <name evidence="3" type="ORF">RY831_31250</name>
</gene>
<dbReference type="Pfam" id="PF03364">
    <property type="entry name" value="Polyketide_cyc"/>
    <property type="match status" value="1"/>
</dbReference>
<dbReference type="InterPro" id="IPR023393">
    <property type="entry name" value="START-like_dom_sf"/>
</dbReference>
<feature type="domain" description="Coenzyme Q-binding protein COQ10 START" evidence="2">
    <location>
        <begin position="38"/>
        <end position="166"/>
    </location>
</feature>
<evidence type="ECO:0000259" key="2">
    <source>
        <dbReference type="Pfam" id="PF03364"/>
    </source>
</evidence>
<dbReference type="PANTHER" id="PTHR34060:SF1">
    <property type="entry name" value="POLYKETIDE CYCLASE _ DEHYDRASE AND LIPID TRANSPORT PROTEIN"/>
    <property type="match status" value="1"/>
</dbReference>
<dbReference type="Gene3D" id="3.30.530.20">
    <property type="match status" value="1"/>
</dbReference>
<evidence type="ECO:0000313" key="3">
    <source>
        <dbReference type="EMBL" id="MEC4723613.1"/>
    </source>
</evidence>
<name>A0ABU6JJB8_9BURK</name>
<comment type="caution">
    <text evidence="3">The sequence shown here is derived from an EMBL/GenBank/DDBJ whole genome shotgun (WGS) entry which is preliminary data.</text>
</comment>
<dbReference type="SUPFAM" id="SSF55961">
    <property type="entry name" value="Bet v1-like"/>
    <property type="match status" value="1"/>
</dbReference>
<keyword evidence="4" id="KW-1185">Reference proteome</keyword>
<comment type="similarity">
    <text evidence="1">Belongs to the ribosome association toxin RatA family.</text>
</comment>
<protein>
    <submittedName>
        <fullName evidence="3">SRPBCC family protein</fullName>
    </submittedName>
</protein>
<dbReference type="RefSeq" id="WP_326510224.1">
    <property type="nucleotide sequence ID" value="NZ_JAWIIV010000063.1"/>
</dbReference>